<evidence type="ECO:0000313" key="3">
    <source>
        <dbReference type="Proteomes" id="UP000053328"/>
    </source>
</evidence>
<keyword evidence="1" id="KW-0472">Membrane</keyword>
<keyword evidence="3" id="KW-1185">Reference proteome</keyword>
<dbReference type="VEuPathDB" id="FungiDB:PV08_04505"/>
<evidence type="ECO:0008006" key="4">
    <source>
        <dbReference type="Google" id="ProtNLM"/>
    </source>
</evidence>
<feature type="transmembrane region" description="Helical" evidence="1">
    <location>
        <begin position="20"/>
        <end position="43"/>
    </location>
</feature>
<dbReference type="HOGENOM" id="CLU_148205_0_0_1"/>
<dbReference type="PANTHER" id="PTHR39153">
    <property type="entry name" value="AGR244WP"/>
    <property type="match status" value="1"/>
</dbReference>
<name>A0A0D2BE95_9EURO</name>
<evidence type="ECO:0000313" key="2">
    <source>
        <dbReference type="EMBL" id="KIW17313.1"/>
    </source>
</evidence>
<dbReference type="AlphaFoldDB" id="A0A0D2BE95"/>
<gene>
    <name evidence="2" type="ORF">PV08_04505</name>
</gene>
<reference evidence="2 3" key="1">
    <citation type="submission" date="2015-01" db="EMBL/GenBank/DDBJ databases">
        <title>The Genome Sequence of Exophiala spinifera CBS89968.</title>
        <authorList>
            <consortium name="The Broad Institute Genomics Platform"/>
            <person name="Cuomo C."/>
            <person name="de Hoog S."/>
            <person name="Gorbushina A."/>
            <person name="Stielow B."/>
            <person name="Teixiera M."/>
            <person name="Abouelleil A."/>
            <person name="Chapman S.B."/>
            <person name="Priest M."/>
            <person name="Young S.K."/>
            <person name="Wortman J."/>
            <person name="Nusbaum C."/>
            <person name="Birren B."/>
        </authorList>
    </citation>
    <scope>NUCLEOTIDE SEQUENCE [LARGE SCALE GENOMIC DNA]</scope>
    <source>
        <strain evidence="2 3">CBS 89968</strain>
    </source>
</reference>
<dbReference type="OrthoDB" id="3979469at2759"/>
<dbReference type="InterPro" id="IPR038882">
    <property type="entry name" value="Rcf3"/>
</dbReference>
<keyword evidence="1" id="KW-1133">Transmembrane helix</keyword>
<protein>
    <recommendedName>
        <fullName evidence="4">HIG1 domain-containing protein</fullName>
    </recommendedName>
</protein>
<accession>A0A0D2BE95</accession>
<dbReference type="GeneID" id="27331588"/>
<dbReference type="RefSeq" id="XP_016237529.1">
    <property type="nucleotide sequence ID" value="XM_016378852.1"/>
</dbReference>
<proteinExistence type="predicted"/>
<organism evidence="2 3">
    <name type="scientific">Exophiala spinifera</name>
    <dbReference type="NCBI Taxonomy" id="91928"/>
    <lineage>
        <taxon>Eukaryota</taxon>
        <taxon>Fungi</taxon>
        <taxon>Dikarya</taxon>
        <taxon>Ascomycota</taxon>
        <taxon>Pezizomycotina</taxon>
        <taxon>Eurotiomycetes</taxon>
        <taxon>Chaetothyriomycetidae</taxon>
        <taxon>Chaetothyriales</taxon>
        <taxon>Herpotrichiellaceae</taxon>
        <taxon>Exophiala</taxon>
    </lineage>
</organism>
<evidence type="ECO:0000256" key="1">
    <source>
        <dbReference type="SAM" id="Phobius"/>
    </source>
</evidence>
<dbReference type="Proteomes" id="UP000053328">
    <property type="component" value="Unassembled WGS sequence"/>
</dbReference>
<sequence>MPPPSNIKGVVPPDHLTSVAAGGFAAGVLRFGTISMLSHFLLLRHPVYRGLTIQFKVYLQLSAIILGGCIFAEKRVSEYNDAVRNRNRALERSRRVWTEEQEFKERLSRREAPEK</sequence>
<dbReference type="PANTHER" id="PTHR39153:SF1">
    <property type="entry name" value="AGR244WP"/>
    <property type="match status" value="1"/>
</dbReference>
<dbReference type="EMBL" id="KN847494">
    <property type="protein sequence ID" value="KIW17313.1"/>
    <property type="molecule type" value="Genomic_DNA"/>
</dbReference>
<keyword evidence="1" id="KW-0812">Transmembrane</keyword>